<dbReference type="Proteomes" id="UP000650605">
    <property type="component" value="Unassembled WGS sequence"/>
</dbReference>
<proteinExistence type="predicted"/>
<dbReference type="AlphaFoldDB" id="A0A8I1LQE0"/>
<evidence type="ECO:0000313" key="3">
    <source>
        <dbReference type="Proteomes" id="UP000650605"/>
    </source>
</evidence>
<comment type="caution">
    <text evidence="2">The sequence shown here is derived from an EMBL/GenBank/DDBJ whole genome shotgun (WGS) entry which is preliminary data.</text>
</comment>
<reference evidence="2" key="1">
    <citation type="submission" date="2020-12" db="EMBL/GenBank/DDBJ databases">
        <title>Paenibacillus polymyxa LMG 27872: a double-edged sword.</title>
        <authorList>
            <person name="Langendries S."/>
            <person name="Garcia Mendez S."/>
            <person name="Beirinckx S."/>
            <person name="Viaene T."/>
            <person name="Baeyen S."/>
            <person name="Goeminne G."/>
            <person name="Willems A."/>
            <person name="Debode J."/>
            <person name="Goormachtig S."/>
        </authorList>
    </citation>
    <scope>NUCLEOTIDE SEQUENCE</scope>
    <source>
        <strain evidence="2">LMG 27872</strain>
    </source>
</reference>
<name>A0A8I1LQE0_PAEPO</name>
<accession>A0A8I1LQE0</accession>
<protein>
    <submittedName>
        <fullName evidence="2">DUF4878 domain-containing protein</fullName>
    </submittedName>
</protein>
<feature type="chain" id="PRO_5039063660" evidence="1">
    <location>
        <begin position="22"/>
        <end position="247"/>
    </location>
</feature>
<evidence type="ECO:0000313" key="2">
    <source>
        <dbReference type="EMBL" id="MBM0633386.1"/>
    </source>
</evidence>
<sequence>MFLRKVSLILVALTLSICSFGNISFAEKAPESEASQVVKDFLTSMVSGDFTKATSLVVDQRFSNSEEQIKEYKAFSNSTDLSSLEITSVDTENSNSLYVNLKDNSGKSETGKVIHVKNIDGAWKIMLGNTSDGQRNISTNAFVDSFQYNGLQYGATYTSTFSIPSGVSKIMLQGWQYSSNSYPANVSYQLAQDDWLGYKTLGEPVDVDYDGNYSINLFGASSGSNFCIRIFVGNSANVNLSANISHP</sequence>
<gene>
    <name evidence="2" type="ORF">JDW19_09605</name>
</gene>
<keyword evidence="1" id="KW-0732">Signal</keyword>
<dbReference type="EMBL" id="JAEHFQ010000004">
    <property type="protein sequence ID" value="MBM0633386.1"/>
    <property type="molecule type" value="Genomic_DNA"/>
</dbReference>
<organism evidence="2 3">
    <name type="scientific">Paenibacillus polymyxa</name>
    <name type="common">Bacillus polymyxa</name>
    <dbReference type="NCBI Taxonomy" id="1406"/>
    <lineage>
        <taxon>Bacteria</taxon>
        <taxon>Bacillati</taxon>
        <taxon>Bacillota</taxon>
        <taxon>Bacilli</taxon>
        <taxon>Bacillales</taxon>
        <taxon>Paenibacillaceae</taxon>
        <taxon>Paenibacillus</taxon>
    </lineage>
</organism>
<dbReference type="RefSeq" id="WP_165146151.1">
    <property type="nucleotide sequence ID" value="NZ_JAEHFQ010000004.1"/>
</dbReference>
<dbReference type="Gene3D" id="3.10.450.50">
    <property type="match status" value="1"/>
</dbReference>
<evidence type="ECO:0000256" key="1">
    <source>
        <dbReference type="SAM" id="SignalP"/>
    </source>
</evidence>
<feature type="signal peptide" evidence="1">
    <location>
        <begin position="1"/>
        <end position="21"/>
    </location>
</feature>